<gene>
    <name evidence="1" type="ORF">CCUS01_03619</name>
</gene>
<dbReference type="AlphaFoldDB" id="A0AAI9Y571"/>
<evidence type="ECO:0000313" key="1">
    <source>
        <dbReference type="EMBL" id="KAK1487275.1"/>
    </source>
</evidence>
<name>A0AAI9Y571_9PEZI</name>
<dbReference type="EMBL" id="MPDP01000057">
    <property type="protein sequence ID" value="KAK1487275.1"/>
    <property type="molecule type" value="Genomic_DNA"/>
</dbReference>
<reference evidence="1" key="1">
    <citation type="submission" date="2016-11" db="EMBL/GenBank/DDBJ databases">
        <title>The genome sequence of Colletotrichum cuscutae.</title>
        <authorList>
            <person name="Baroncelli R."/>
        </authorList>
    </citation>
    <scope>NUCLEOTIDE SEQUENCE</scope>
    <source>
        <strain evidence="1">IMI 304802</strain>
    </source>
</reference>
<sequence length="79" mass="8611">MLAPLASIHGHTSSVLSHRAVETWTVDNQSMTPMGFNTAGKTLQHAHSTPLHVDTEVVQHLTMTRCLTHTGVRYTTSAC</sequence>
<accession>A0AAI9Y571</accession>
<dbReference type="Proteomes" id="UP001239213">
    <property type="component" value="Unassembled WGS sequence"/>
</dbReference>
<comment type="caution">
    <text evidence="1">The sequence shown here is derived from an EMBL/GenBank/DDBJ whole genome shotgun (WGS) entry which is preliminary data.</text>
</comment>
<organism evidence="1 2">
    <name type="scientific">Colletotrichum cuscutae</name>
    <dbReference type="NCBI Taxonomy" id="1209917"/>
    <lineage>
        <taxon>Eukaryota</taxon>
        <taxon>Fungi</taxon>
        <taxon>Dikarya</taxon>
        <taxon>Ascomycota</taxon>
        <taxon>Pezizomycotina</taxon>
        <taxon>Sordariomycetes</taxon>
        <taxon>Hypocreomycetidae</taxon>
        <taxon>Glomerellales</taxon>
        <taxon>Glomerellaceae</taxon>
        <taxon>Colletotrichum</taxon>
        <taxon>Colletotrichum acutatum species complex</taxon>
    </lineage>
</organism>
<protein>
    <submittedName>
        <fullName evidence="1">Uncharacterized protein</fullName>
    </submittedName>
</protein>
<proteinExistence type="predicted"/>
<evidence type="ECO:0000313" key="2">
    <source>
        <dbReference type="Proteomes" id="UP001239213"/>
    </source>
</evidence>
<keyword evidence="2" id="KW-1185">Reference proteome</keyword>